<dbReference type="Gene3D" id="4.10.240.10">
    <property type="entry name" value="Zn(2)-C6 fungal-type DNA-binding domain"/>
    <property type="match status" value="2"/>
</dbReference>
<dbReference type="Proteomes" id="UP000481861">
    <property type="component" value="Unassembled WGS sequence"/>
</dbReference>
<dbReference type="PANTHER" id="PTHR47424">
    <property type="entry name" value="REGULATORY PROTEIN GAL4"/>
    <property type="match status" value="1"/>
</dbReference>
<dbReference type="InterPro" id="IPR036864">
    <property type="entry name" value="Zn2-C6_fun-type_DNA-bd_sf"/>
</dbReference>
<feature type="region of interest" description="Disordered" evidence="5">
    <location>
        <begin position="153"/>
        <end position="180"/>
    </location>
</feature>
<keyword evidence="2" id="KW-0238">DNA-binding</keyword>
<feature type="domain" description="Zn(2)-C6 fungal-type" evidence="6">
    <location>
        <begin position="380"/>
        <end position="410"/>
    </location>
</feature>
<name>A0A7C8MRJ6_9PLEO</name>
<dbReference type="InterPro" id="IPR051127">
    <property type="entry name" value="Fungal_SecMet_Regulators"/>
</dbReference>
<feature type="compositionally biased region" description="Polar residues" evidence="5">
    <location>
        <begin position="270"/>
        <end position="280"/>
    </location>
</feature>
<dbReference type="PANTHER" id="PTHR47424:SF3">
    <property type="entry name" value="REGULATORY PROTEIN GAL4"/>
    <property type="match status" value="1"/>
</dbReference>
<keyword evidence="8" id="KW-1185">Reference proteome</keyword>
<keyword evidence="3" id="KW-0804">Transcription</keyword>
<feature type="compositionally biased region" description="Basic and acidic residues" evidence="5">
    <location>
        <begin position="254"/>
        <end position="268"/>
    </location>
</feature>
<accession>A0A7C8MRJ6</accession>
<protein>
    <recommendedName>
        <fullName evidence="6">Zn(2)-C6 fungal-type domain-containing protein</fullName>
    </recommendedName>
</protein>
<dbReference type="PROSITE" id="PS50048">
    <property type="entry name" value="ZN2_CY6_FUNGAL_2"/>
    <property type="match status" value="2"/>
</dbReference>
<feature type="region of interest" description="Disordered" evidence="5">
    <location>
        <begin position="233"/>
        <end position="334"/>
    </location>
</feature>
<dbReference type="SMART" id="SM00066">
    <property type="entry name" value="GAL4"/>
    <property type="match status" value="2"/>
</dbReference>
<dbReference type="GO" id="GO:0003677">
    <property type="term" value="F:DNA binding"/>
    <property type="evidence" value="ECO:0007669"/>
    <property type="project" value="UniProtKB-KW"/>
</dbReference>
<feature type="compositionally biased region" description="Polar residues" evidence="5">
    <location>
        <begin position="233"/>
        <end position="246"/>
    </location>
</feature>
<dbReference type="OrthoDB" id="3251668at2759"/>
<sequence>MNELDDELDLRYHRGLKPEVYYRCPSSETLDGAIRNELEKNAQSLIPVEIVTEFVFTIASTITIPVIHQPNLEALFQPADFAQSITVDQALCRSIEGKDRLKAQRAIARSFIEAIQGADGFKYSERQAYTNKDGTEGTRFKYVCADSLQNRDRKRNIKKEKNGENADGEQQPKKRNPAELRTYDCGGAIHIKFSIKREAINVIYKHNPIHRDVSTRALNDQNGDSQLPALVTGQTEGTVSATNGSVPQKRKRSKKDDAGQEDPFHDLNLDMSTSPEASKTPSKKKGKKKKTVISPEAPKSSTTKKAKKGKEPQSPSKSRKKAPPKDASPPAKSVRGKACLRCREKKIKCNEAKPTCNQCARGLWTCQYETDAPKKRSKNGCINCRQRKRKCTEERPSCAYCLKVDDDCMYTDEV</sequence>
<feature type="compositionally biased region" description="Basic residues" evidence="5">
    <location>
        <begin position="281"/>
        <end position="291"/>
    </location>
</feature>
<dbReference type="PROSITE" id="PS00463">
    <property type="entry name" value="ZN2_CY6_FUNGAL_1"/>
    <property type="match status" value="1"/>
</dbReference>
<dbReference type="AlphaFoldDB" id="A0A7C8MRJ6"/>
<dbReference type="Pfam" id="PF00172">
    <property type="entry name" value="Zn_clus"/>
    <property type="match status" value="2"/>
</dbReference>
<keyword evidence="1" id="KW-0805">Transcription regulation</keyword>
<gene>
    <name evidence="7" type="ORF">BDV95DRAFT_604099</name>
</gene>
<evidence type="ECO:0000259" key="6">
    <source>
        <dbReference type="PROSITE" id="PS50048"/>
    </source>
</evidence>
<dbReference type="EMBL" id="JAADJZ010000005">
    <property type="protein sequence ID" value="KAF2875344.1"/>
    <property type="molecule type" value="Genomic_DNA"/>
</dbReference>
<feature type="compositionally biased region" description="Basic and acidic residues" evidence="5">
    <location>
        <begin position="159"/>
        <end position="180"/>
    </location>
</feature>
<keyword evidence="4" id="KW-0539">Nucleus</keyword>
<feature type="domain" description="Zn(2)-C6 fungal-type" evidence="6">
    <location>
        <begin position="338"/>
        <end position="368"/>
    </location>
</feature>
<dbReference type="SUPFAM" id="SSF57701">
    <property type="entry name" value="Zn2/Cys6 DNA-binding domain"/>
    <property type="match status" value="2"/>
</dbReference>
<proteinExistence type="predicted"/>
<reference evidence="7 8" key="1">
    <citation type="submission" date="2020-01" db="EMBL/GenBank/DDBJ databases">
        <authorList>
            <consortium name="DOE Joint Genome Institute"/>
            <person name="Haridas S."/>
            <person name="Albert R."/>
            <person name="Binder M."/>
            <person name="Bloem J."/>
            <person name="Labutti K."/>
            <person name="Salamov A."/>
            <person name="Andreopoulos B."/>
            <person name="Baker S.E."/>
            <person name="Barry K."/>
            <person name="Bills G."/>
            <person name="Bluhm B.H."/>
            <person name="Cannon C."/>
            <person name="Castanera R."/>
            <person name="Culley D.E."/>
            <person name="Daum C."/>
            <person name="Ezra D."/>
            <person name="Gonzalez J.B."/>
            <person name="Henrissat B."/>
            <person name="Kuo A."/>
            <person name="Liang C."/>
            <person name="Lipzen A."/>
            <person name="Lutzoni F."/>
            <person name="Magnuson J."/>
            <person name="Mondo S."/>
            <person name="Nolan M."/>
            <person name="Ohm R."/>
            <person name="Pangilinan J."/>
            <person name="Park H.-J.H."/>
            <person name="Ramirez L."/>
            <person name="Alfaro M."/>
            <person name="Sun H."/>
            <person name="Tritt A."/>
            <person name="Yoshinaga Y."/>
            <person name="Zwiers L.-H.L."/>
            <person name="Turgeon B.G."/>
            <person name="Goodwin S.B."/>
            <person name="Spatafora J.W."/>
            <person name="Crous P.W."/>
            <person name="Grigoriev I.V."/>
        </authorList>
    </citation>
    <scope>NUCLEOTIDE SEQUENCE [LARGE SCALE GENOMIC DNA]</scope>
    <source>
        <strain evidence="7 8">CBS 611.86</strain>
    </source>
</reference>
<evidence type="ECO:0000256" key="5">
    <source>
        <dbReference type="SAM" id="MobiDB-lite"/>
    </source>
</evidence>
<comment type="caution">
    <text evidence="7">The sequence shown here is derived from an EMBL/GenBank/DDBJ whole genome shotgun (WGS) entry which is preliminary data.</text>
</comment>
<dbReference type="InterPro" id="IPR001138">
    <property type="entry name" value="Zn2Cys6_DnaBD"/>
</dbReference>
<dbReference type="CDD" id="cd00067">
    <property type="entry name" value="GAL4"/>
    <property type="match status" value="2"/>
</dbReference>
<organism evidence="7 8">
    <name type="scientific">Massariosphaeria phaeospora</name>
    <dbReference type="NCBI Taxonomy" id="100035"/>
    <lineage>
        <taxon>Eukaryota</taxon>
        <taxon>Fungi</taxon>
        <taxon>Dikarya</taxon>
        <taxon>Ascomycota</taxon>
        <taxon>Pezizomycotina</taxon>
        <taxon>Dothideomycetes</taxon>
        <taxon>Pleosporomycetidae</taxon>
        <taxon>Pleosporales</taxon>
        <taxon>Pleosporales incertae sedis</taxon>
        <taxon>Massariosphaeria</taxon>
    </lineage>
</organism>
<dbReference type="GO" id="GO:0008270">
    <property type="term" value="F:zinc ion binding"/>
    <property type="evidence" value="ECO:0007669"/>
    <property type="project" value="InterPro"/>
</dbReference>
<evidence type="ECO:0000313" key="7">
    <source>
        <dbReference type="EMBL" id="KAF2875344.1"/>
    </source>
</evidence>
<evidence type="ECO:0000256" key="4">
    <source>
        <dbReference type="ARBA" id="ARBA00023242"/>
    </source>
</evidence>
<evidence type="ECO:0000256" key="2">
    <source>
        <dbReference type="ARBA" id="ARBA00023125"/>
    </source>
</evidence>
<dbReference type="GO" id="GO:0000981">
    <property type="term" value="F:DNA-binding transcription factor activity, RNA polymerase II-specific"/>
    <property type="evidence" value="ECO:0007669"/>
    <property type="project" value="InterPro"/>
</dbReference>
<evidence type="ECO:0000256" key="3">
    <source>
        <dbReference type="ARBA" id="ARBA00023163"/>
    </source>
</evidence>
<evidence type="ECO:0000313" key="8">
    <source>
        <dbReference type="Proteomes" id="UP000481861"/>
    </source>
</evidence>
<evidence type="ECO:0000256" key="1">
    <source>
        <dbReference type="ARBA" id="ARBA00023015"/>
    </source>
</evidence>